<dbReference type="FunFam" id="3.30.590.10:FF:000005">
    <property type="entry name" value="Probable glutamine synthetase"/>
    <property type="match status" value="1"/>
</dbReference>
<dbReference type="STRING" id="747725.A0A168IQW9"/>
<dbReference type="Gene3D" id="3.30.590.10">
    <property type="entry name" value="Glutamine synthetase/guanido kinase, catalytic domain"/>
    <property type="match status" value="1"/>
</dbReference>
<evidence type="ECO:0000313" key="10">
    <source>
        <dbReference type="Proteomes" id="UP000077051"/>
    </source>
</evidence>
<keyword evidence="3" id="KW-0436">Ligase</keyword>
<evidence type="ECO:0000313" key="9">
    <source>
        <dbReference type="EMBL" id="OAD00245.1"/>
    </source>
</evidence>
<evidence type="ECO:0000256" key="5">
    <source>
        <dbReference type="ARBA" id="ARBA00022840"/>
    </source>
</evidence>
<dbReference type="AlphaFoldDB" id="A0A168IQW9"/>
<evidence type="ECO:0000259" key="8">
    <source>
        <dbReference type="PROSITE" id="PS51987"/>
    </source>
</evidence>
<keyword evidence="5" id="KW-0067">ATP-binding</keyword>
<feature type="domain" description="GS catalytic" evidence="8">
    <location>
        <begin position="121"/>
        <end position="475"/>
    </location>
</feature>
<dbReference type="SMART" id="SM01230">
    <property type="entry name" value="Gln-synt_C"/>
    <property type="match status" value="1"/>
</dbReference>
<keyword evidence="10" id="KW-1185">Reference proteome</keyword>
<evidence type="ECO:0000256" key="1">
    <source>
        <dbReference type="ARBA" id="ARBA00009897"/>
    </source>
</evidence>
<dbReference type="PROSITE" id="PS51987">
    <property type="entry name" value="GS_CATALYTIC"/>
    <property type="match status" value="1"/>
</dbReference>
<dbReference type="GO" id="GO:0005524">
    <property type="term" value="F:ATP binding"/>
    <property type="evidence" value="ECO:0007669"/>
    <property type="project" value="UniProtKB-KW"/>
</dbReference>
<dbReference type="EMBL" id="AMYB01000007">
    <property type="protein sequence ID" value="OAD00245.1"/>
    <property type="molecule type" value="Genomic_DNA"/>
</dbReference>
<evidence type="ECO:0000256" key="4">
    <source>
        <dbReference type="ARBA" id="ARBA00022741"/>
    </source>
</evidence>
<dbReference type="Gene3D" id="3.10.20.70">
    <property type="entry name" value="Glutamine synthetase, N-terminal domain"/>
    <property type="match status" value="1"/>
</dbReference>
<dbReference type="SUPFAM" id="SSF55931">
    <property type="entry name" value="Glutamine synthetase/guanido kinase"/>
    <property type="match status" value="1"/>
</dbReference>
<dbReference type="VEuPathDB" id="FungiDB:MUCCIDRAFT_147042"/>
<dbReference type="GO" id="GO:0004356">
    <property type="term" value="F:glutamine synthetase activity"/>
    <property type="evidence" value="ECO:0007669"/>
    <property type="project" value="InterPro"/>
</dbReference>
<proteinExistence type="inferred from homology"/>
<gene>
    <name evidence="9" type="ORF">MUCCIDRAFT_147042</name>
</gene>
<accession>A0A168IQW9</accession>
<keyword evidence="4" id="KW-0547">Nucleotide-binding</keyword>
<evidence type="ECO:0000256" key="3">
    <source>
        <dbReference type="ARBA" id="ARBA00022598"/>
    </source>
</evidence>
<dbReference type="Pfam" id="PF00120">
    <property type="entry name" value="Gln-synt_C"/>
    <property type="match status" value="1"/>
</dbReference>
<dbReference type="OrthoDB" id="77835at2759"/>
<dbReference type="InterPro" id="IPR014746">
    <property type="entry name" value="Gln_synth/guanido_kin_cat_dom"/>
</dbReference>
<dbReference type="GO" id="GO:0006576">
    <property type="term" value="P:biogenic amine metabolic process"/>
    <property type="evidence" value="ECO:0007669"/>
    <property type="project" value="UniProtKB-ARBA"/>
</dbReference>
<evidence type="ECO:0000256" key="2">
    <source>
        <dbReference type="ARBA" id="ARBA00021364"/>
    </source>
</evidence>
<dbReference type="PANTHER" id="PTHR43785">
    <property type="entry name" value="GAMMA-GLUTAMYLPUTRESCINE SYNTHETASE"/>
    <property type="match status" value="1"/>
</dbReference>
<comment type="caution">
    <text evidence="9">The sequence shown here is derived from an EMBL/GenBank/DDBJ whole genome shotgun (WGS) entry which is preliminary data.</text>
</comment>
<sequence>MTKQSVLTLDNLEETLANDTKIKVAAVDIDGLLRGKVMHKDKFLHVAKDGFGFCSVIFGWDIQDNNYTTPSEFAGKDCQYFDLIAKIDLSSYRRIPWENDIPFFFVSLYHPVTNKPLYCCPRNLLKSAVDQFNGLGLSPYCGVEFEFFCFKGKLRNTDAHIIAETTESLSAKGHSQLTPLTLGMCGYSVLRPLQNQEFYYNAFDWLKQFRVDVESWHTETGPGVFEAAVLYQEAKEMGDRGTLFKTSMKQIGLKHNVMPSFMAKPYSDQPGCSGHMHFSLKNEKGENVFAIGEPSEDVPNLTKDAVWFLAGVLKGLPSILAILAPTVNSYKRLVENYWAPVSVSWGMDSRHSAVRVIAPPSTSASATRMEMRVSGADINPHLALAAVLKCGYWGIETKQELPTGPSQTAGDQAGNQRLARTLQEATEEMDKKDSVARKVLGDEFVDHYVSTRKHEWNLWQNTVTDYELKRYMELV</sequence>
<name>A0A168IQW9_MUCCL</name>
<dbReference type="GO" id="GO:0006542">
    <property type="term" value="P:glutamine biosynthetic process"/>
    <property type="evidence" value="ECO:0007669"/>
    <property type="project" value="InterPro"/>
</dbReference>
<dbReference type="Proteomes" id="UP000077051">
    <property type="component" value="Unassembled WGS sequence"/>
</dbReference>
<dbReference type="InterPro" id="IPR036651">
    <property type="entry name" value="Gln_synt_N_sf"/>
</dbReference>
<protein>
    <recommendedName>
        <fullName evidence="2">Glutamine synthetase</fullName>
    </recommendedName>
</protein>
<dbReference type="PANTHER" id="PTHR43785:SF12">
    <property type="entry name" value="TYPE-1 GLUTAMINE SYNTHETASE 2"/>
    <property type="match status" value="1"/>
</dbReference>
<evidence type="ECO:0000256" key="7">
    <source>
        <dbReference type="RuleBase" id="RU000384"/>
    </source>
</evidence>
<comment type="similarity">
    <text evidence="1 6 7">Belongs to the glutamine synthetase family.</text>
</comment>
<organism evidence="9 10">
    <name type="scientific">Mucor lusitanicus CBS 277.49</name>
    <dbReference type="NCBI Taxonomy" id="747725"/>
    <lineage>
        <taxon>Eukaryota</taxon>
        <taxon>Fungi</taxon>
        <taxon>Fungi incertae sedis</taxon>
        <taxon>Mucoromycota</taxon>
        <taxon>Mucoromycotina</taxon>
        <taxon>Mucoromycetes</taxon>
        <taxon>Mucorales</taxon>
        <taxon>Mucorineae</taxon>
        <taxon>Mucoraceae</taxon>
        <taxon>Mucor</taxon>
    </lineage>
</organism>
<evidence type="ECO:0000256" key="6">
    <source>
        <dbReference type="PROSITE-ProRule" id="PRU01331"/>
    </source>
</evidence>
<reference evidence="9 10" key="1">
    <citation type="submission" date="2015-06" db="EMBL/GenBank/DDBJ databases">
        <title>Expansion of signal transduction pathways in fungi by whole-genome duplication.</title>
        <authorList>
            <consortium name="DOE Joint Genome Institute"/>
            <person name="Corrochano L.M."/>
            <person name="Kuo A."/>
            <person name="Marcet-Houben M."/>
            <person name="Polaino S."/>
            <person name="Salamov A."/>
            <person name="Villalobos J.M."/>
            <person name="Alvarez M.I."/>
            <person name="Avalos J."/>
            <person name="Benito E.P."/>
            <person name="Benoit I."/>
            <person name="Burger G."/>
            <person name="Camino L.P."/>
            <person name="Canovas D."/>
            <person name="Cerda-Olmedo E."/>
            <person name="Cheng J.-F."/>
            <person name="Dominguez A."/>
            <person name="Elias M."/>
            <person name="Eslava A.P."/>
            <person name="Glaser F."/>
            <person name="Grimwood J."/>
            <person name="Gutierrez G."/>
            <person name="Heitman J."/>
            <person name="Henrissat B."/>
            <person name="Iturriaga E.A."/>
            <person name="Lang B.F."/>
            <person name="Lavin J.L."/>
            <person name="Lee S."/>
            <person name="Li W."/>
            <person name="Lindquist E."/>
            <person name="Lopez-Garcia S."/>
            <person name="Luque E.M."/>
            <person name="Marcos A.T."/>
            <person name="Martin J."/>
            <person name="Mccluskey K."/>
            <person name="Medina H.R."/>
            <person name="Miralles-Duran A."/>
            <person name="Miyazaki A."/>
            <person name="Munoz-Torres E."/>
            <person name="Oguiza J.A."/>
            <person name="Ohm R."/>
            <person name="Olmedo M."/>
            <person name="Orejas M."/>
            <person name="Ortiz-Castellanos L."/>
            <person name="Pisabarro A.G."/>
            <person name="Rodriguez-Romero J."/>
            <person name="Ruiz-Herrera J."/>
            <person name="Ruiz-Vazquez R."/>
            <person name="Sanz C."/>
            <person name="Schackwitz W."/>
            <person name="Schmutz J."/>
            <person name="Shahriari M."/>
            <person name="Shelest E."/>
            <person name="Silva-Franco F."/>
            <person name="Soanes D."/>
            <person name="Syed K."/>
            <person name="Tagua V.G."/>
            <person name="Talbot N.J."/>
            <person name="Thon M."/>
            <person name="De Vries R.P."/>
            <person name="Wiebenga A."/>
            <person name="Yadav J.S."/>
            <person name="Braun E.L."/>
            <person name="Baker S."/>
            <person name="Garre V."/>
            <person name="Horwitz B."/>
            <person name="Torres-Martinez S."/>
            <person name="Idnurm A."/>
            <person name="Herrera-Estrella A."/>
            <person name="Gabaldon T."/>
            <person name="Grigoriev I.V."/>
        </authorList>
    </citation>
    <scope>NUCLEOTIDE SEQUENCE [LARGE SCALE GENOMIC DNA]</scope>
    <source>
        <strain evidence="9 10">CBS 277.49</strain>
    </source>
</reference>
<dbReference type="InterPro" id="IPR008146">
    <property type="entry name" value="Gln_synth_cat_dom"/>
</dbReference>